<evidence type="ECO:0008006" key="9">
    <source>
        <dbReference type="Google" id="ProtNLM"/>
    </source>
</evidence>
<protein>
    <recommendedName>
        <fullName evidence="9">Cadherin domain-containing protein</fullName>
    </recommendedName>
</protein>
<dbReference type="CDD" id="cd11304">
    <property type="entry name" value="Cadherin_repeat"/>
    <property type="match status" value="1"/>
</dbReference>
<sequence>SSNGNVAEFEYVFYEGVIQGNDVRHELVRIFGYDGTTVDVIGDYSSLFMARALDGVVTVGASGTLNLPDDVTRVVLELQAAGARTAMVLNVEQSDAPILPTVTFSSDTYEVTVGIAQTGLIGRVSATTNNGEAVTYSLGTLNAHLQARLSINNEGELHLSAPANSGVYTFQVVATSVITQAAGTATVTLAVEAVTVCEDGEIVVPPLIIIDRDEEQAHRNLVVLDPEQQSGCHYTMTHRWPTNANWLYVDENGLHANVIDREHPSIAFMALSQVQVELILHCENDNPGRSKRSERTDWLGPYDYGTNKWILTDTILYNSRRSLVNLIVNDINDNDPIFVGKEHEPIVVGYPTDDLEERILPRSLVELKATDADVGENAQLMYSSAESSLAVAPTTGFVHVRSGATLVQDQMLTVRATDQNGNGRTGTIQLMVKLLDLSHIAVVTVRDAFLDDETTVLNQLSAAVGYEVKALRSVVISDDIDGDVTRKTREANNGGASLQLYVYGLIAREPVVVGRLTTDISTNAANVNVISTLTLEDHLEDMYIFERDIGLLVATIVLSVLLFMLIVLIAIWFFLRWRKSKKYNELSEENSIASRNSSLGEVPKPEPMKPRLNIEDLKRSEKRLQERLEAPIEEISVEPMTSRKLESPVEAILDMPVPEVSPPIPIVIQSIDKLKDADDDDDTDDEFGEVTAPRKSVVTFNENVEKIITVEDDAEDDGDSSQAGYEVYRL</sequence>
<dbReference type="InterPro" id="IPR013783">
    <property type="entry name" value="Ig-like_fold"/>
</dbReference>
<dbReference type="PANTHER" id="PTHR24026">
    <property type="entry name" value="FAT ATYPICAL CADHERIN-RELATED"/>
    <property type="match status" value="1"/>
</dbReference>
<dbReference type="EMBL" id="KZ150009">
    <property type="protein sequence ID" value="PZC75099.1"/>
    <property type="molecule type" value="Genomic_DNA"/>
</dbReference>
<keyword evidence="3 6" id="KW-1133">Transmembrane helix</keyword>
<dbReference type="OrthoDB" id="6606209at2759"/>
<dbReference type="InterPro" id="IPR020894">
    <property type="entry name" value="Cadherin_CS"/>
</dbReference>
<keyword evidence="2 6" id="KW-0812">Transmembrane</keyword>
<evidence type="ECO:0000256" key="6">
    <source>
        <dbReference type="SAM" id="Phobius"/>
    </source>
</evidence>
<feature type="region of interest" description="Disordered" evidence="5">
    <location>
        <begin position="710"/>
        <end position="730"/>
    </location>
</feature>
<keyword evidence="8" id="KW-1185">Reference proteome</keyword>
<feature type="non-terminal residue" evidence="7">
    <location>
        <position position="1"/>
    </location>
</feature>
<evidence type="ECO:0000256" key="1">
    <source>
        <dbReference type="ARBA" id="ARBA00004370"/>
    </source>
</evidence>
<dbReference type="AlphaFoldDB" id="A0A2W1BJ88"/>
<dbReference type="Gene3D" id="2.60.40.10">
    <property type="entry name" value="Immunoglobulins"/>
    <property type="match status" value="1"/>
</dbReference>
<evidence type="ECO:0000256" key="2">
    <source>
        <dbReference type="ARBA" id="ARBA00022692"/>
    </source>
</evidence>
<comment type="subcellular location">
    <subcellularLocation>
        <location evidence="1">Membrane</location>
    </subcellularLocation>
</comment>
<evidence type="ECO:0000256" key="5">
    <source>
        <dbReference type="SAM" id="MobiDB-lite"/>
    </source>
</evidence>
<feature type="compositionally biased region" description="Acidic residues" evidence="5">
    <location>
        <begin position="710"/>
        <end position="719"/>
    </location>
</feature>
<dbReference type="SUPFAM" id="SSF49313">
    <property type="entry name" value="Cadherin-like"/>
    <property type="match status" value="1"/>
</dbReference>
<reference evidence="7 8" key="1">
    <citation type="journal article" date="2017" name="BMC Biol.">
        <title>Genomic innovations, transcriptional plasticity and gene loss underlying the evolution and divergence of two highly polyphagous and invasive Helicoverpa pest species.</title>
        <authorList>
            <person name="Pearce S.L."/>
            <person name="Clarke D.F."/>
            <person name="East P.D."/>
            <person name="Elfekih S."/>
            <person name="Gordon K.H."/>
            <person name="Jermiin L.S."/>
            <person name="McGaughran A."/>
            <person name="Oakeshott J.G."/>
            <person name="Papanikolaou A."/>
            <person name="Perera O.P."/>
            <person name="Rane R.V."/>
            <person name="Richards S."/>
            <person name="Tay W.T."/>
            <person name="Walsh T.K."/>
            <person name="Anderson A."/>
            <person name="Anderson C.J."/>
            <person name="Asgari S."/>
            <person name="Board P.G."/>
            <person name="Bretschneider A."/>
            <person name="Campbell P.M."/>
            <person name="Chertemps T."/>
            <person name="Christeller J.T."/>
            <person name="Coppin C.W."/>
            <person name="Downes S.J."/>
            <person name="Duan G."/>
            <person name="Farnsworth C.A."/>
            <person name="Good R.T."/>
            <person name="Han L.B."/>
            <person name="Han Y.C."/>
            <person name="Hatje K."/>
            <person name="Horne I."/>
            <person name="Huang Y.P."/>
            <person name="Hughes D.S."/>
            <person name="Jacquin-Joly E."/>
            <person name="James W."/>
            <person name="Jhangiani S."/>
            <person name="Kollmar M."/>
            <person name="Kuwar S.S."/>
            <person name="Li S."/>
            <person name="Liu N.Y."/>
            <person name="Maibeche M.T."/>
            <person name="Miller J.R."/>
            <person name="Montagne N."/>
            <person name="Perry T."/>
            <person name="Qu J."/>
            <person name="Song S.V."/>
            <person name="Sutton G.G."/>
            <person name="Vogel H."/>
            <person name="Walenz B.P."/>
            <person name="Xu W."/>
            <person name="Zhang H.J."/>
            <person name="Zou Z."/>
            <person name="Batterham P."/>
            <person name="Edwards O.R."/>
            <person name="Feyereisen R."/>
            <person name="Gibbs R.A."/>
            <person name="Heckel D.G."/>
            <person name="McGrath A."/>
            <person name="Robin C."/>
            <person name="Scherer S.E."/>
            <person name="Worley K.C."/>
            <person name="Wu Y.D."/>
        </authorList>
    </citation>
    <scope>NUCLEOTIDE SEQUENCE [LARGE SCALE GENOMIC DNA]</scope>
    <source>
        <strain evidence="7">Harm_GR_Male_#8</strain>
        <tissue evidence="7">Whole organism</tissue>
    </source>
</reference>
<dbReference type="Gene3D" id="2.60.40.60">
    <property type="entry name" value="Cadherins"/>
    <property type="match status" value="1"/>
</dbReference>
<evidence type="ECO:0000256" key="3">
    <source>
        <dbReference type="ARBA" id="ARBA00022989"/>
    </source>
</evidence>
<dbReference type="InterPro" id="IPR015919">
    <property type="entry name" value="Cadherin-like_sf"/>
</dbReference>
<evidence type="ECO:0000313" key="7">
    <source>
        <dbReference type="EMBL" id="PZC75099.1"/>
    </source>
</evidence>
<accession>A0A2W1BJ88</accession>
<keyword evidence="4 6" id="KW-0472">Membrane</keyword>
<dbReference type="GO" id="GO:0005509">
    <property type="term" value="F:calcium ion binding"/>
    <property type="evidence" value="ECO:0007669"/>
    <property type="project" value="InterPro"/>
</dbReference>
<organism evidence="7 8">
    <name type="scientific">Helicoverpa armigera</name>
    <name type="common">Cotton bollworm</name>
    <name type="synonym">Heliothis armigera</name>
    <dbReference type="NCBI Taxonomy" id="29058"/>
    <lineage>
        <taxon>Eukaryota</taxon>
        <taxon>Metazoa</taxon>
        <taxon>Ecdysozoa</taxon>
        <taxon>Arthropoda</taxon>
        <taxon>Hexapoda</taxon>
        <taxon>Insecta</taxon>
        <taxon>Pterygota</taxon>
        <taxon>Neoptera</taxon>
        <taxon>Endopterygota</taxon>
        <taxon>Lepidoptera</taxon>
        <taxon>Glossata</taxon>
        <taxon>Ditrysia</taxon>
        <taxon>Noctuoidea</taxon>
        <taxon>Noctuidae</taxon>
        <taxon>Heliothinae</taxon>
        <taxon>Helicoverpa</taxon>
    </lineage>
</organism>
<dbReference type="PROSITE" id="PS00232">
    <property type="entry name" value="CADHERIN_1"/>
    <property type="match status" value="1"/>
</dbReference>
<dbReference type="GO" id="GO:0005886">
    <property type="term" value="C:plasma membrane"/>
    <property type="evidence" value="ECO:0007669"/>
    <property type="project" value="UniProtKB-SubCell"/>
</dbReference>
<dbReference type="PANTHER" id="PTHR24026:SF126">
    <property type="entry name" value="PROTOCADHERIN FAT 4"/>
    <property type="match status" value="1"/>
</dbReference>
<feature type="transmembrane region" description="Helical" evidence="6">
    <location>
        <begin position="549"/>
        <end position="575"/>
    </location>
</feature>
<dbReference type="Proteomes" id="UP000249218">
    <property type="component" value="Unassembled WGS sequence"/>
</dbReference>
<dbReference type="GO" id="GO:0007155">
    <property type="term" value="P:cell adhesion"/>
    <property type="evidence" value="ECO:0007669"/>
    <property type="project" value="UniProtKB-KW"/>
</dbReference>
<gene>
    <name evidence="7" type="primary">HaOG206719</name>
    <name evidence="7" type="ORF">B5X24_HaOG206719</name>
</gene>
<evidence type="ECO:0000256" key="4">
    <source>
        <dbReference type="ARBA" id="ARBA00023136"/>
    </source>
</evidence>
<name>A0A2W1BJ88_HELAM</name>
<evidence type="ECO:0000313" key="8">
    <source>
        <dbReference type="Proteomes" id="UP000249218"/>
    </source>
</evidence>
<proteinExistence type="predicted"/>